<keyword evidence="4" id="KW-1185">Reference proteome</keyword>
<dbReference type="NCBIfam" id="TIGR04360">
    <property type="entry name" value="other_trbK"/>
    <property type="match status" value="1"/>
</dbReference>
<keyword evidence="2" id="KW-0472">Membrane</keyword>
<protein>
    <submittedName>
        <fullName evidence="3">Putative entry exclusion protein TrbK-alt</fullName>
    </submittedName>
</protein>
<evidence type="ECO:0000256" key="2">
    <source>
        <dbReference type="SAM" id="Phobius"/>
    </source>
</evidence>
<gene>
    <name evidence="3" type="primary">trbK-alt</name>
    <name evidence="3" type="ORF">JL811_15375</name>
</gene>
<accession>A0A8K0VCN8</accession>
<name>A0A8K0VCN8_9RHOB</name>
<evidence type="ECO:0000256" key="1">
    <source>
        <dbReference type="SAM" id="MobiDB-lite"/>
    </source>
</evidence>
<dbReference type="AlphaFoldDB" id="A0A8K0VCN8"/>
<proteinExistence type="predicted"/>
<dbReference type="RefSeq" id="WP_202689589.1">
    <property type="nucleotide sequence ID" value="NZ_JAESVN010000007.1"/>
</dbReference>
<comment type="caution">
    <text evidence="3">The sequence shown here is derived from an EMBL/GenBank/DDBJ whole genome shotgun (WGS) entry which is preliminary data.</text>
</comment>
<dbReference type="Pfam" id="PF20084">
    <property type="entry name" value="TrbK"/>
    <property type="match status" value="1"/>
</dbReference>
<dbReference type="EMBL" id="JAESVN010000007">
    <property type="protein sequence ID" value="MBL4918606.1"/>
    <property type="molecule type" value="Genomic_DNA"/>
</dbReference>
<reference evidence="3" key="1">
    <citation type="submission" date="2021-01" db="EMBL/GenBank/DDBJ databases">
        <title>Tabrizicola alba sp. nov. a motile alkaliphilic bacterium isolated from a soda lake.</title>
        <authorList>
            <person name="Szuroczki S."/>
            <person name="Abbaszade G."/>
            <person name="Schumann P."/>
            <person name="Toth E."/>
        </authorList>
    </citation>
    <scope>NUCLEOTIDE SEQUENCE</scope>
    <source>
        <strain evidence="3">DMG-N-6</strain>
    </source>
</reference>
<sequence length="100" mass="10483">MEGKVLARIAAVVFVAVALTAAVIEMTRKDISVPSPSASALQAPANPLRLELRRCQEMGEAAANDAECLRLWAGNRDRFLGRTPASSTPAQPGPCPIGGQ</sequence>
<dbReference type="Proteomes" id="UP000648908">
    <property type="component" value="Unassembled WGS sequence"/>
</dbReference>
<dbReference type="InterPro" id="IPR027587">
    <property type="entry name" value="TrbK"/>
</dbReference>
<keyword evidence="2" id="KW-0812">Transmembrane</keyword>
<feature type="region of interest" description="Disordered" evidence="1">
    <location>
        <begin position="80"/>
        <end position="100"/>
    </location>
</feature>
<organism evidence="3 4">
    <name type="scientific">Szabonella alba</name>
    <dbReference type="NCBI Taxonomy" id="2804194"/>
    <lineage>
        <taxon>Bacteria</taxon>
        <taxon>Pseudomonadati</taxon>
        <taxon>Pseudomonadota</taxon>
        <taxon>Alphaproteobacteria</taxon>
        <taxon>Rhodobacterales</taxon>
        <taxon>Paracoccaceae</taxon>
        <taxon>Szabonella</taxon>
    </lineage>
</organism>
<keyword evidence="2" id="KW-1133">Transmembrane helix</keyword>
<feature type="compositionally biased region" description="Pro residues" evidence="1">
    <location>
        <begin position="91"/>
        <end position="100"/>
    </location>
</feature>
<evidence type="ECO:0000313" key="4">
    <source>
        <dbReference type="Proteomes" id="UP000648908"/>
    </source>
</evidence>
<feature type="transmembrane region" description="Helical" evidence="2">
    <location>
        <begin position="6"/>
        <end position="24"/>
    </location>
</feature>
<evidence type="ECO:0000313" key="3">
    <source>
        <dbReference type="EMBL" id="MBL4918606.1"/>
    </source>
</evidence>